<feature type="compositionally biased region" description="Low complexity" evidence="1">
    <location>
        <begin position="277"/>
        <end position="289"/>
    </location>
</feature>
<accession>A0AAD1ZSM1</accession>
<keyword evidence="3" id="KW-1185">Reference proteome</keyword>
<proteinExistence type="predicted"/>
<dbReference type="AlphaFoldDB" id="A0AAD1ZSM1"/>
<evidence type="ECO:0000313" key="3">
    <source>
        <dbReference type="Proteomes" id="UP000834106"/>
    </source>
</evidence>
<dbReference type="PANTHER" id="PTHR31949">
    <property type="entry name" value="GASTRIC MUCIN-LIKE PROTEIN"/>
    <property type="match status" value="1"/>
</dbReference>
<feature type="compositionally biased region" description="Pro residues" evidence="1">
    <location>
        <begin position="118"/>
        <end position="139"/>
    </location>
</feature>
<feature type="region of interest" description="Disordered" evidence="1">
    <location>
        <begin position="253"/>
        <end position="324"/>
    </location>
</feature>
<dbReference type="PANTHER" id="PTHR31949:SF2">
    <property type="entry name" value="OS05G0480600 PROTEIN"/>
    <property type="match status" value="1"/>
</dbReference>
<dbReference type="Proteomes" id="UP000834106">
    <property type="component" value="Chromosome 13"/>
</dbReference>
<feature type="compositionally biased region" description="Polar residues" evidence="1">
    <location>
        <begin position="303"/>
        <end position="315"/>
    </location>
</feature>
<name>A0AAD1ZSM1_9LAMI</name>
<evidence type="ECO:0000313" key="2">
    <source>
        <dbReference type="EMBL" id="CAI9774753.1"/>
    </source>
</evidence>
<sequence>MIAGKRSIPIHQRRRLSLGGVSNSKDSAEDFFSDESDVSEKLGRLSIESAKQGRSGLDDLLLSTDGGKHDYDCSPPMVGTIASYQYQTCSFYVNRRPSASGGRTLARQNLASVSRPSSPGPRVRPQPQPIVPPDFPLETPPNLRTTLPDRPPSAGRSRPGAALTLKGNTETTSSTTFPRRQPSPMVVRGRITESIGRGRMHANGQLSDHTIDSRRELSARKPVNISTESTGFGRNISKKSLDVAIRNMDIKNGANSARPLTGSNLYPQSIRSTNRKSQSSHSTSAAVSVNGTLPFGKHGATAENRNSINRSTVSGNEDDKSSAKLSNADIYESSRYDILLKEDLKNTNWLHSVEDKSDQEPIFDNGLEPLPEPFSPL</sequence>
<feature type="compositionally biased region" description="Polar residues" evidence="1">
    <location>
        <begin position="261"/>
        <end position="276"/>
    </location>
</feature>
<dbReference type="GO" id="GO:0043622">
    <property type="term" value="P:cortical microtubule organization"/>
    <property type="evidence" value="ECO:0007669"/>
    <property type="project" value="TreeGrafter"/>
</dbReference>
<evidence type="ECO:0000256" key="1">
    <source>
        <dbReference type="SAM" id="MobiDB-lite"/>
    </source>
</evidence>
<protein>
    <submittedName>
        <fullName evidence="2">Uncharacterized protein</fullName>
    </submittedName>
</protein>
<gene>
    <name evidence="2" type="ORF">FPE_LOCUS22183</name>
</gene>
<feature type="region of interest" description="Disordered" evidence="1">
    <location>
        <begin position="98"/>
        <end position="184"/>
    </location>
</feature>
<dbReference type="EMBL" id="OU503048">
    <property type="protein sequence ID" value="CAI9774753.1"/>
    <property type="molecule type" value="Genomic_DNA"/>
</dbReference>
<reference evidence="2" key="1">
    <citation type="submission" date="2023-05" db="EMBL/GenBank/DDBJ databases">
        <authorList>
            <person name="Huff M."/>
        </authorList>
    </citation>
    <scope>NUCLEOTIDE SEQUENCE</scope>
</reference>
<organism evidence="2 3">
    <name type="scientific">Fraxinus pennsylvanica</name>
    <dbReference type="NCBI Taxonomy" id="56036"/>
    <lineage>
        <taxon>Eukaryota</taxon>
        <taxon>Viridiplantae</taxon>
        <taxon>Streptophyta</taxon>
        <taxon>Embryophyta</taxon>
        <taxon>Tracheophyta</taxon>
        <taxon>Spermatophyta</taxon>
        <taxon>Magnoliopsida</taxon>
        <taxon>eudicotyledons</taxon>
        <taxon>Gunneridae</taxon>
        <taxon>Pentapetalae</taxon>
        <taxon>asterids</taxon>
        <taxon>lamiids</taxon>
        <taxon>Lamiales</taxon>
        <taxon>Oleaceae</taxon>
        <taxon>Oleeae</taxon>
        <taxon>Fraxinus</taxon>
    </lineage>
</organism>
<dbReference type="GO" id="GO:0055028">
    <property type="term" value="C:cortical microtubule"/>
    <property type="evidence" value="ECO:0007669"/>
    <property type="project" value="TreeGrafter"/>
</dbReference>
<feature type="compositionally biased region" description="Polar residues" evidence="1">
    <location>
        <begin position="166"/>
        <end position="178"/>
    </location>
</feature>
<feature type="region of interest" description="Disordered" evidence="1">
    <location>
        <begin position="352"/>
        <end position="377"/>
    </location>
</feature>
<feature type="region of interest" description="Disordered" evidence="1">
    <location>
        <begin position="1"/>
        <end position="39"/>
    </location>
</feature>